<evidence type="ECO:0000313" key="3">
    <source>
        <dbReference type="Proteomes" id="UP000245996"/>
    </source>
</evidence>
<protein>
    <submittedName>
        <fullName evidence="2">Uncharacterized protein</fullName>
    </submittedName>
</protein>
<organism evidence="2 3">
    <name type="scientific">Enterobacter agglomerans</name>
    <name type="common">Erwinia herbicola</name>
    <name type="synonym">Pantoea agglomerans</name>
    <dbReference type="NCBI Taxonomy" id="549"/>
    <lineage>
        <taxon>Bacteria</taxon>
        <taxon>Pseudomonadati</taxon>
        <taxon>Pseudomonadota</taxon>
        <taxon>Gammaproteobacteria</taxon>
        <taxon>Enterobacterales</taxon>
        <taxon>Erwiniaceae</taxon>
        <taxon>Pantoea</taxon>
        <taxon>Pantoea agglomerans group</taxon>
    </lineage>
</organism>
<evidence type="ECO:0000256" key="1">
    <source>
        <dbReference type="SAM" id="Phobius"/>
    </source>
</evidence>
<dbReference type="Proteomes" id="UP000245996">
    <property type="component" value="Unassembled WGS sequence"/>
</dbReference>
<dbReference type="EMBL" id="QGHE01000009">
    <property type="protein sequence ID" value="PWJ77750.1"/>
    <property type="molecule type" value="Genomic_DNA"/>
</dbReference>
<sequence>MGGLFLSKRWPGRADAVKIIIRLIIQACLWSVVLASYFNNIATMEPI</sequence>
<keyword evidence="1" id="KW-0472">Membrane</keyword>
<feature type="transmembrane region" description="Helical" evidence="1">
    <location>
        <begin position="20"/>
        <end position="38"/>
    </location>
</feature>
<proteinExistence type="predicted"/>
<reference evidence="2 3" key="1">
    <citation type="submission" date="2018-05" db="EMBL/GenBank/DDBJ databases">
        <title>Genomic Encyclopedia of Type Strains, Phase IV (KMG-V): Genome sequencing to study the core and pangenomes of soil and plant-associated prokaryotes.</title>
        <authorList>
            <person name="Whitman W."/>
        </authorList>
    </citation>
    <scope>NUCLEOTIDE SEQUENCE [LARGE SCALE GENOMIC DNA]</scope>
    <source>
        <strain evidence="2 3">PNG 92-11</strain>
    </source>
</reference>
<comment type="caution">
    <text evidence="2">The sequence shown here is derived from an EMBL/GenBank/DDBJ whole genome shotgun (WGS) entry which is preliminary data.</text>
</comment>
<keyword evidence="1" id="KW-0812">Transmembrane</keyword>
<evidence type="ECO:0000313" key="2">
    <source>
        <dbReference type="EMBL" id="PWJ77750.1"/>
    </source>
</evidence>
<gene>
    <name evidence="2" type="ORF">C7430_10968</name>
</gene>
<keyword evidence="1" id="KW-1133">Transmembrane helix</keyword>
<name>A0ABD6XPU7_ENTAG</name>
<dbReference type="AlphaFoldDB" id="A0ABD6XPU7"/>
<accession>A0ABD6XPU7</accession>